<keyword evidence="5" id="KW-0808">Transferase</keyword>
<proteinExistence type="inferred from homology"/>
<evidence type="ECO:0000256" key="5">
    <source>
        <dbReference type="ARBA" id="ARBA00022679"/>
    </source>
</evidence>
<feature type="compositionally biased region" description="Polar residues" evidence="13">
    <location>
        <begin position="38"/>
        <end position="55"/>
    </location>
</feature>
<dbReference type="Pfam" id="PF10998">
    <property type="entry name" value="DUF2838"/>
    <property type="match status" value="1"/>
</dbReference>
<gene>
    <name evidence="15" type="ORF">WHR41_03154</name>
</gene>
<comment type="caution">
    <text evidence="15">The sequence shown here is derived from an EMBL/GenBank/DDBJ whole genome shotgun (WGS) entry which is preliminary data.</text>
</comment>
<evidence type="ECO:0000256" key="4">
    <source>
        <dbReference type="ARBA" id="ARBA00022516"/>
    </source>
</evidence>
<evidence type="ECO:0000256" key="8">
    <source>
        <dbReference type="ARBA" id="ARBA00023098"/>
    </source>
</evidence>
<feature type="compositionally biased region" description="Polar residues" evidence="13">
    <location>
        <begin position="69"/>
        <end position="81"/>
    </location>
</feature>
<reference evidence="15 16" key="1">
    <citation type="journal article" date="2020" name="Microbiol. Resour. Announc.">
        <title>Draft Genome Sequence of a Cladosporium Species Isolated from the Mesophotic Ascidian Didemnum maculosum.</title>
        <authorList>
            <person name="Gioti A."/>
            <person name="Siaperas R."/>
            <person name="Nikolaivits E."/>
            <person name="Le Goff G."/>
            <person name="Ouazzani J."/>
            <person name="Kotoulas G."/>
            <person name="Topakas E."/>
        </authorList>
    </citation>
    <scope>NUCLEOTIDE SEQUENCE [LARGE SCALE GENOMIC DNA]</scope>
    <source>
        <strain evidence="15 16">TM138-S3</strain>
    </source>
</reference>
<keyword evidence="4" id="KW-0444">Lipid biosynthesis</keyword>
<feature type="region of interest" description="Disordered" evidence="13">
    <location>
        <begin position="473"/>
        <end position="555"/>
    </location>
</feature>
<evidence type="ECO:0000256" key="12">
    <source>
        <dbReference type="ARBA" id="ARBA00023315"/>
    </source>
</evidence>
<accession>A0AB34KT72</accession>
<dbReference type="RefSeq" id="XP_069231043.1">
    <property type="nucleotide sequence ID" value="XM_069371760.1"/>
</dbReference>
<keyword evidence="8" id="KW-0443">Lipid metabolism</keyword>
<dbReference type="EMBL" id="JAAQHG020000008">
    <property type="protein sequence ID" value="KAL1587938.1"/>
    <property type="molecule type" value="Genomic_DNA"/>
</dbReference>
<feature type="transmembrane region" description="Helical" evidence="14">
    <location>
        <begin position="259"/>
        <end position="278"/>
    </location>
</feature>
<feature type="transmembrane region" description="Helical" evidence="14">
    <location>
        <begin position="336"/>
        <end position="359"/>
    </location>
</feature>
<evidence type="ECO:0000313" key="15">
    <source>
        <dbReference type="EMBL" id="KAL1587938.1"/>
    </source>
</evidence>
<feature type="transmembrane region" description="Helical" evidence="14">
    <location>
        <begin position="403"/>
        <end position="425"/>
    </location>
</feature>
<comment type="similarity">
    <text evidence="2">Belongs to the GPC1 family.</text>
</comment>
<feature type="transmembrane region" description="Helical" evidence="14">
    <location>
        <begin position="431"/>
        <end position="449"/>
    </location>
</feature>
<organism evidence="15 16">
    <name type="scientific">Cladosporium halotolerans</name>
    <dbReference type="NCBI Taxonomy" id="1052096"/>
    <lineage>
        <taxon>Eukaryota</taxon>
        <taxon>Fungi</taxon>
        <taxon>Dikarya</taxon>
        <taxon>Ascomycota</taxon>
        <taxon>Pezizomycotina</taxon>
        <taxon>Dothideomycetes</taxon>
        <taxon>Dothideomycetidae</taxon>
        <taxon>Cladosporiales</taxon>
        <taxon>Cladosporiaceae</taxon>
        <taxon>Cladosporium</taxon>
    </lineage>
</organism>
<evidence type="ECO:0000256" key="7">
    <source>
        <dbReference type="ARBA" id="ARBA00022989"/>
    </source>
</evidence>
<dbReference type="GO" id="GO:0016020">
    <property type="term" value="C:membrane"/>
    <property type="evidence" value="ECO:0007669"/>
    <property type="project" value="UniProtKB-SubCell"/>
</dbReference>
<dbReference type="GO" id="GO:0006656">
    <property type="term" value="P:phosphatidylcholine biosynthetic process"/>
    <property type="evidence" value="ECO:0007669"/>
    <property type="project" value="TreeGrafter"/>
</dbReference>
<dbReference type="PANTHER" id="PTHR31201">
    <property type="entry name" value="OS01G0585100 PROTEIN"/>
    <property type="match status" value="1"/>
</dbReference>
<dbReference type="AlphaFoldDB" id="A0AB34KT72"/>
<dbReference type="InterPro" id="IPR021261">
    <property type="entry name" value="GPCAT"/>
</dbReference>
<feature type="transmembrane region" description="Helical" evidence="14">
    <location>
        <begin position="231"/>
        <end position="253"/>
    </location>
</feature>
<feature type="compositionally biased region" description="Basic and acidic residues" evidence="13">
    <location>
        <begin position="542"/>
        <end position="555"/>
    </location>
</feature>
<evidence type="ECO:0000256" key="1">
    <source>
        <dbReference type="ARBA" id="ARBA00004141"/>
    </source>
</evidence>
<keyword evidence="16" id="KW-1185">Reference proteome</keyword>
<evidence type="ECO:0000256" key="3">
    <source>
        <dbReference type="ARBA" id="ARBA00019082"/>
    </source>
</evidence>
<dbReference type="PANTHER" id="PTHR31201:SF1">
    <property type="entry name" value="GLYCEROPHOSPHOCHOLINE ACYLTRANSFERASE 1"/>
    <property type="match status" value="1"/>
</dbReference>
<evidence type="ECO:0000256" key="10">
    <source>
        <dbReference type="ARBA" id="ARBA00023209"/>
    </source>
</evidence>
<dbReference type="GO" id="GO:0016746">
    <property type="term" value="F:acyltransferase activity"/>
    <property type="evidence" value="ECO:0007669"/>
    <property type="project" value="UniProtKB-KW"/>
</dbReference>
<comment type="subcellular location">
    <subcellularLocation>
        <location evidence="1">Membrane</location>
        <topology evidence="1">Multi-pass membrane protein</topology>
    </subcellularLocation>
</comment>
<evidence type="ECO:0000256" key="2">
    <source>
        <dbReference type="ARBA" id="ARBA00006675"/>
    </source>
</evidence>
<feature type="compositionally biased region" description="Low complexity" evidence="13">
    <location>
        <begin position="483"/>
        <end position="493"/>
    </location>
</feature>
<keyword evidence="10" id="KW-0594">Phospholipid biosynthesis</keyword>
<feature type="region of interest" description="Disordered" evidence="13">
    <location>
        <begin position="1"/>
        <end position="81"/>
    </location>
</feature>
<evidence type="ECO:0000313" key="16">
    <source>
        <dbReference type="Proteomes" id="UP000803884"/>
    </source>
</evidence>
<dbReference type="GeneID" id="96004598"/>
<name>A0AB34KT72_9PEZI</name>
<evidence type="ECO:0000256" key="14">
    <source>
        <dbReference type="SAM" id="Phobius"/>
    </source>
</evidence>
<sequence length="555" mass="62342">MDDERPKPRTSTSNPPEELDQMAAAKEESLKPVAGESAFSQESGDYLNAGSSSAYGGSTPGTPGLTTTISNSDSSSFDTFGNDNFPPLDRLTMFDLLENLSLPQRLEKMQNALSQQAEKVRVQRRKIASRAQSGKDNIVEEWRKRVPIGPEEQLEKYRKRMRSTVDKLNKRFNDAKTVTLGEKISFVTSVLNIFISGWIIGAWPEIFHLWYTAQLAYYMPIRWYRYHKIGYHYFLADLCYFVNLLLILSIWFFPQSKRLFISTYCLCFGNNAVAIAMWRNSLVFHSLDKVTSLFIHIMPCATLHVMVHLLPREMQEAQFPAVATIKYSQPGSPEHYSLGAMIIWVTLPYAIWQLSYHFLITVRKRSKIAAGNPTSFTFLRKSYAKNPLGKFVLSCPDSLQEPVFMCIQYSYALLTMIPCPLWFWYRWASSAFMMVVLAWASWNGATFYIDVFGRRMEKELNALKKEVQQMTKSPNIEGMSNIGSPVGSPAGPAGKDGNVSGSMTSALDLGPPASADSNDSTQKRGKGTDTMPMIDGGVTEVSGEKAGDAEDSKKK</sequence>
<keyword evidence="11" id="KW-1208">Phospholipid metabolism</keyword>
<keyword evidence="9 14" id="KW-0472">Membrane</keyword>
<dbReference type="Proteomes" id="UP000803884">
    <property type="component" value="Unassembled WGS sequence"/>
</dbReference>
<evidence type="ECO:0000256" key="9">
    <source>
        <dbReference type="ARBA" id="ARBA00023136"/>
    </source>
</evidence>
<evidence type="ECO:0000256" key="6">
    <source>
        <dbReference type="ARBA" id="ARBA00022692"/>
    </source>
</evidence>
<evidence type="ECO:0000256" key="13">
    <source>
        <dbReference type="SAM" id="MobiDB-lite"/>
    </source>
</evidence>
<keyword evidence="6 14" id="KW-0812">Transmembrane</keyword>
<keyword evidence="12" id="KW-0012">Acyltransferase</keyword>
<feature type="compositionally biased region" description="Low complexity" evidence="13">
    <location>
        <begin position="56"/>
        <end position="68"/>
    </location>
</feature>
<keyword evidence="7 14" id="KW-1133">Transmembrane helix</keyword>
<evidence type="ECO:0000256" key="11">
    <source>
        <dbReference type="ARBA" id="ARBA00023264"/>
    </source>
</evidence>
<protein>
    <recommendedName>
        <fullName evidence="3">Glycerophosphocholine acyltransferase 1</fullName>
    </recommendedName>
</protein>
<feature type="transmembrane region" description="Helical" evidence="14">
    <location>
        <begin position="180"/>
        <end position="200"/>
    </location>
</feature>